<accession>A0AAV0AD65</accession>
<protein>
    <submittedName>
        <fullName evidence="11">AABR07062185.1 protein</fullName>
    </submittedName>
</protein>
<keyword evidence="12" id="KW-1185">Reference proteome</keyword>
<sequence length="219" mass="25292">MSDDEGITYTTVRFHKSSSGLQNRRRPEETQEPRESGHRESLVPWIFTVISLGILYFILLVTGTVLVILVFQCRQELQENQNNLNQRYSTMQNDSGLNETLRNKLTQCDGFKCQEGQINRNREQSKCCKETKVVLHCKQHTVIQGNWSCCGIKCYFLMDNKPWNGCKHACESCGLSSLKIDDDDELKSLKPWLTTNSYWIGLSRNTRKWEWVGDGSSKL</sequence>
<evidence type="ECO:0000256" key="6">
    <source>
        <dbReference type="ARBA" id="ARBA00023157"/>
    </source>
</evidence>
<evidence type="ECO:0000256" key="2">
    <source>
        <dbReference type="ARBA" id="ARBA00022692"/>
    </source>
</evidence>
<proteinExistence type="predicted"/>
<evidence type="ECO:0000256" key="7">
    <source>
        <dbReference type="ARBA" id="ARBA00023180"/>
    </source>
</evidence>
<keyword evidence="5 9" id="KW-0472">Membrane</keyword>
<feature type="transmembrane region" description="Helical" evidence="9">
    <location>
        <begin position="45"/>
        <end position="71"/>
    </location>
</feature>
<dbReference type="InterPro" id="IPR016186">
    <property type="entry name" value="C-type_lectin-like/link_sf"/>
</dbReference>
<dbReference type="Pfam" id="PF08391">
    <property type="entry name" value="Ly49"/>
    <property type="match status" value="1"/>
</dbReference>
<dbReference type="InterPro" id="IPR013600">
    <property type="entry name" value="Ly49_N"/>
</dbReference>
<evidence type="ECO:0000313" key="11">
    <source>
        <dbReference type="EMBL" id="CAH7424714.1"/>
    </source>
</evidence>
<feature type="region of interest" description="Disordered" evidence="8">
    <location>
        <begin position="15"/>
        <end position="37"/>
    </location>
</feature>
<dbReference type="Proteomes" id="UP001152836">
    <property type="component" value="Unassembled WGS sequence"/>
</dbReference>
<feature type="domain" description="Ly49-like N-terminal" evidence="10">
    <location>
        <begin position="43"/>
        <end position="156"/>
    </location>
</feature>
<comment type="caution">
    <text evidence="11">The sequence shown here is derived from an EMBL/GenBank/DDBJ whole genome shotgun (WGS) entry which is preliminary data.</text>
</comment>
<evidence type="ECO:0000256" key="9">
    <source>
        <dbReference type="SAM" id="Phobius"/>
    </source>
</evidence>
<keyword evidence="7" id="KW-0325">Glycoprotein</keyword>
<dbReference type="Gene3D" id="3.10.100.10">
    <property type="entry name" value="Mannose-Binding Protein A, subunit A"/>
    <property type="match status" value="1"/>
</dbReference>
<evidence type="ECO:0000256" key="3">
    <source>
        <dbReference type="ARBA" id="ARBA00022968"/>
    </source>
</evidence>
<dbReference type="EMBL" id="CALSGD010001622">
    <property type="protein sequence ID" value="CAH7424714.1"/>
    <property type="molecule type" value="Genomic_DNA"/>
</dbReference>
<evidence type="ECO:0000256" key="4">
    <source>
        <dbReference type="ARBA" id="ARBA00022989"/>
    </source>
</evidence>
<keyword evidence="3" id="KW-0735">Signal-anchor</keyword>
<dbReference type="PANTHER" id="PTHR46329:SF1">
    <property type="entry name" value="KILLER CELL LECTIN-LIKE RECEPTOR 2"/>
    <property type="match status" value="1"/>
</dbReference>
<evidence type="ECO:0000256" key="5">
    <source>
        <dbReference type="ARBA" id="ARBA00023136"/>
    </source>
</evidence>
<evidence type="ECO:0000256" key="1">
    <source>
        <dbReference type="ARBA" id="ARBA00004606"/>
    </source>
</evidence>
<dbReference type="SUPFAM" id="SSF56436">
    <property type="entry name" value="C-type lectin-like"/>
    <property type="match status" value="1"/>
</dbReference>
<dbReference type="InterPro" id="IPR052013">
    <property type="entry name" value="Mouse_KLRs"/>
</dbReference>
<dbReference type="AlphaFoldDB" id="A0AAV0AD65"/>
<keyword evidence="6" id="KW-1015">Disulfide bond</keyword>
<dbReference type="GO" id="GO:0016020">
    <property type="term" value="C:membrane"/>
    <property type="evidence" value="ECO:0007669"/>
    <property type="project" value="UniProtKB-SubCell"/>
</dbReference>
<reference evidence="11" key="1">
    <citation type="submission" date="2022-06" db="EMBL/GenBank/DDBJ databases">
        <authorList>
            <person name="Andreotti S."/>
            <person name="Wyler E."/>
        </authorList>
    </citation>
    <scope>NUCLEOTIDE SEQUENCE</scope>
</reference>
<feature type="compositionally biased region" description="Basic and acidic residues" evidence="8">
    <location>
        <begin position="25"/>
        <end position="37"/>
    </location>
</feature>
<dbReference type="PANTHER" id="PTHR46329">
    <property type="entry name" value="KILLER CELL LECTIN-LIKE RECEPTOR 2"/>
    <property type="match status" value="1"/>
</dbReference>
<keyword evidence="2 9" id="KW-0812">Transmembrane</keyword>
<keyword evidence="4 9" id="KW-1133">Transmembrane helix</keyword>
<name>A0AAV0AD65_PHORO</name>
<evidence type="ECO:0000256" key="8">
    <source>
        <dbReference type="SAM" id="MobiDB-lite"/>
    </source>
</evidence>
<evidence type="ECO:0000313" key="12">
    <source>
        <dbReference type="Proteomes" id="UP001152836"/>
    </source>
</evidence>
<gene>
    <name evidence="11" type="primary">AABR07062185.1</name>
    <name evidence="11" type="ORF">PHOROB_LOCUS16918</name>
</gene>
<comment type="subcellular location">
    <subcellularLocation>
        <location evidence="1">Membrane</location>
        <topology evidence="1">Single-pass type II membrane protein</topology>
    </subcellularLocation>
</comment>
<organism evidence="11 12">
    <name type="scientific">Phodopus roborovskii</name>
    <name type="common">Roborovski's desert hamster</name>
    <name type="synonym">Cricetulus roborovskii</name>
    <dbReference type="NCBI Taxonomy" id="109678"/>
    <lineage>
        <taxon>Eukaryota</taxon>
        <taxon>Metazoa</taxon>
        <taxon>Chordata</taxon>
        <taxon>Craniata</taxon>
        <taxon>Vertebrata</taxon>
        <taxon>Euteleostomi</taxon>
        <taxon>Mammalia</taxon>
        <taxon>Eutheria</taxon>
        <taxon>Euarchontoglires</taxon>
        <taxon>Glires</taxon>
        <taxon>Rodentia</taxon>
        <taxon>Myomorpha</taxon>
        <taxon>Muroidea</taxon>
        <taxon>Cricetidae</taxon>
        <taxon>Cricetinae</taxon>
        <taxon>Phodopus</taxon>
    </lineage>
</organism>
<dbReference type="InterPro" id="IPR016187">
    <property type="entry name" value="CTDL_fold"/>
</dbReference>
<evidence type="ECO:0000259" key="10">
    <source>
        <dbReference type="Pfam" id="PF08391"/>
    </source>
</evidence>